<dbReference type="SUPFAM" id="SSF47095">
    <property type="entry name" value="HMG-box"/>
    <property type="match status" value="1"/>
</dbReference>
<feature type="compositionally biased region" description="Polar residues" evidence="4">
    <location>
        <begin position="28"/>
        <end position="37"/>
    </location>
</feature>
<dbReference type="CDD" id="cd01389">
    <property type="entry name" value="HMG-box_ROX1-like"/>
    <property type="match status" value="1"/>
</dbReference>
<dbReference type="PANTHER" id="PTHR45789">
    <property type="entry name" value="FI18025P1"/>
    <property type="match status" value="1"/>
</dbReference>
<dbReference type="InParanoid" id="A0A409Y0K1"/>
<sequence length="466" mass="51257">MPAARTKASKRAEPAAPVGNQFVWASQPDHSNGSEMSFISDAGSIDVLDDLPPLVDPPTEFIMFPPSGETSTQRKQPHSKKKPENHIPRPPNAFILFRSSFIKAQHVSTEVETNHSTLSKIIGLTWQNLPEDQRKVWHAKAKEALSEHKRKFPKYAFRPVQTKAKGAPSEKRKVREVEPKDIKRCTKIAQLLVEGKKGRELDEAIQEFDKHHVPEIVTRFEAPITARAFRRSSSAPIPDTENSRASQSFFQQVLSSPQKARPASTRPTRCSTPLDTSYAGASSPAAMSDASLYSPSPSKEESSFNFDNFSFDNIAAPVPTYECDPFSLQQFDARNAPSGLSLDTSFLQDWASSPHSESPATPSYMTSPSPTISASPAPSFDSEYGNYTPVLGKGQSEYAHAFTFQSHCGPTQDADLLDSSIGNMTLAGGHNIYTAFDHTIHQPTATLAHVDFDFSAFMTPVPQYAI</sequence>
<feature type="compositionally biased region" description="Polar residues" evidence="4">
    <location>
        <begin position="265"/>
        <end position="275"/>
    </location>
</feature>
<dbReference type="EMBL" id="NHYE01001357">
    <property type="protein sequence ID" value="PPQ96546.1"/>
    <property type="molecule type" value="Genomic_DNA"/>
</dbReference>
<feature type="region of interest" description="Disordered" evidence="4">
    <location>
        <begin position="1"/>
        <end position="38"/>
    </location>
</feature>
<dbReference type="GO" id="GO:0000981">
    <property type="term" value="F:DNA-binding transcription factor activity, RNA polymerase II-specific"/>
    <property type="evidence" value="ECO:0007669"/>
    <property type="project" value="TreeGrafter"/>
</dbReference>
<feature type="compositionally biased region" description="Polar residues" evidence="4">
    <location>
        <begin position="351"/>
        <end position="365"/>
    </location>
</feature>
<protein>
    <recommendedName>
        <fullName evidence="5">HMG box domain-containing protein</fullName>
    </recommendedName>
</protein>
<reference evidence="6 7" key="1">
    <citation type="journal article" date="2018" name="Evol. Lett.">
        <title>Horizontal gene cluster transfer increased hallucinogenic mushroom diversity.</title>
        <authorList>
            <person name="Reynolds H.T."/>
            <person name="Vijayakumar V."/>
            <person name="Gluck-Thaler E."/>
            <person name="Korotkin H.B."/>
            <person name="Matheny P.B."/>
            <person name="Slot J.C."/>
        </authorList>
    </citation>
    <scope>NUCLEOTIDE SEQUENCE [LARGE SCALE GENOMIC DNA]</scope>
    <source>
        <strain evidence="6 7">SRW20</strain>
    </source>
</reference>
<dbReference type="Gene3D" id="1.10.30.10">
    <property type="entry name" value="High mobility group box domain"/>
    <property type="match status" value="1"/>
</dbReference>
<dbReference type="PANTHER" id="PTHR45789:SF2">
    <property type="entry name" value="FI18025P1"/>
    <property type="match status" value="1"/>
</dbReference>
<dbReference type="InterPro" id="IPR051356">
    <property type="entry name" value="SOX/SOX-like_TF"/>
</dbReference>
<dbReference type="InterPro" id="IPR009071">
    <property type="entry name" value="HMG_box_dom"/>
</dbReference>
<keyword evidence="1 3" id="KW-0238">DNA-binding</keyword>
<keyword evidence="2 3" id="KW-0539">Nucleus</keyword>
<evidence type="ECO:0000256" key="3">
    <source>
        <dbReference type="PROSITE-ProRule" id="PRU00267"/>
    </source>
</evidence>
<evidence type="ECO:0000313" key="7">
    <source>
        <dbReference type="Proteomes" id="UP000284706"/>
    </source>
</evidence>
<proteinExistence type="predicted"/>
<accession>A0A409Y0K1</accession>
<feature type="region of interest" description="Disordered" evidence="4">
    <location>
        <begin position="64"/>
        <end position="90"/>
    </location>
</feature>
<dbReference type="GO" id="GO:0000978">
    <property type="term" value="F:RNA polymerase II cis-regulatory region sequence-specific DNA binding"/>
    <property type="evidence" value="ECO:0007669"/>
    <property type="project" value="TreeGrafter"/>
</dbReference>
<dbReference type="Proteomes" id="UP000284706">
    <property type="component" value="Unassembled WGS sequence"/>
</dbReference>
<evidence type="ECO:0000313" key="6">
    <source>
        <dbReference type="EMBL" id="PPQ96546.1"/>
    </source>
</evidence>
<dbReference type="OrthoDB" id="6247875at2759"/>
<name>A0A409Y0K1_9AGAR</name>
<dbReference type="AlphaFoldDB" id="A0A409Y0K1"/>
<feature type="compositionally biased region" description="Polar residues" evidence="4">
    <location>
        <begin position="243"/>
        <end position="258"/>
    </location>
</feature>
<feature type="domain" description="HMG box" evidence="5">
    <location>
        <begin position="87"/>
        <end position="156"/>
    </location>
</feature>
<evidence type="ECO:0000259" key="5">
    <source>
        <dbReference type="PROSITE" id="PS50118"/>
    </source>
</evidence>
<dbReference type="GO" id="GO:0005634">
    <property type="term" value="C:nucleus"/>
    <property type="evidence" value="ECO:0007669"/>
    <property type="project" value="UniProtKB-UniRule"/>
</dbReference>
<dbReference type="Pfam" id="PF00505">
    <property type="entry name" value="HMG_box"/>
    <property type="match status" value="1"/>
</dbReference>
<dbReference type="InterPro" id="IPR036910">
    <property type="entry name" value="HMG_box_dom_sf"/>
</dbReference>
<comment type="caution">
    <text evidence="6">The sequence shown here is derived from an EMBL/GenBank/DDBJ whole genome shotgun (WGS) entry which is preliminary data.</text>
</comment>
<feature type="region of interest" description="Disordered" evidence="4">
    <location>
        <begin position="351"/>
        <end position="376"/>
    </location>
</feature>
<feature type="DNA-binding region" description="HMG box" evidence="3">
    <location>
        <begin position="87"/>
        <end position="156"/>
    </location>
</feature>
<feature type="region of interest" description="Disordered" evidence="4">
    <location>
        <begin position="231"/>
        <end position="297"/>
    </location>
</feature>
<dbReference type="STRING" id="231916.A0A409Y0K1"/>
<evidence type="ECO:0000256" key="4">
    <source>
        <dbReference type="SAM" id="MobiDB-lite"/>
    </source>
</evidence>
<evidence type="ECO:0000256" key="2">
    <source>
        <dbReference type="ARBA" id="ARBA00023242"/>
    </source>
</evidence>
<evidence type="ECO:0000256" key="1">
    <source>
        <dbReference type="ARBA" id="ARBA00023125"/>
    </source>
</evidence>
<organism evidence="6 7">
    <name type="scientific">Gymnopilus dilepis</name>
    <dbReference type="NCBI Taxonomy" id="231916"/>
    <lineage>
        <taxon>Eukaryota</taxon>
        <taxon>Fungi</taxon>
        <taxon>Dikarya</taxon>
        <taxon>Basidiomycota</taxon>
        <taxon>Agaricomycotina</taxon>
        <taxon>Agaricomycetes</taxon>
        <taxon>Agaricomycetidae</taxon>
        <taxon>Agaricales</taxon>
        <taxon>Agaricineae</taxon>
        <taxon>Hymenogastraceae</taxon>
        <taxon>Gymnopilus</taxon>
    </lineage>
</organism>
<dbReference type="PROSITE" id="PS50118">
    <property type="entry name" value="HMG_BOX_2"/>
    <property type="match status" value="1"/>
</dbReference>
<keyword evidence="7" id="KW-1185">Reference proteome</keyword>
<gene>
    <name evidence="6" type="ORF">CVT26_006333</name>
</gene>
<dbReference type="SMART" id="SM00398">
    <property type="entry name" value="HMG"/>
    <property type="match status" value="1"/>
</dbReference>
<feature type="compositionally biased region" description="Low complexity" evidence="4">
    <location>
        <begin position="366"/>
        <end position="376"/>
    </location>
</feature>